<feature type="non-terminal residue" evidence="2">
    <location>
        <position position="1"/>
    </location>
</feature>
<comment type="caution">
    <text evidence="2">The sequence shown here is derived from an EMBL/GenBank/DDBJ whole genome shotgun (WGS) entry which is preliminary data.</text>
</comment>
<protein>
    <submittedName>
        <fullName evidence="2">23085_t:CDS:1</fullName>
    </submittedName>
</protein>
<keyword evidence="3" id="KW-1185">Reference proteome</keyword>
<dbReference type="Proteomes" id="UP000789405">
    <property type="component" value="Unassembled WGS sequence"/>
</dbReference>
<dbReference type="AlphaFoldDB" id="A0A9N9P9P5"/>
<keyword evidence="1" id="KW-0812">Transmembrane</keyword>
<keyword evidence="1" id="KW-1133">Transmembrane helix</keyword>
<feature type="transmembrane region" description="Helical" evidence="1">
    <location>
        <begin position="6"/>
        <end position="28"/>
    </location>
</feature>
<dbReference type="EMBL" id="CAJVPY010034500">
    <property type="protein sequence ID" value="CAG8800076.1"/>
    <property type="molecule type" value="Genomic_DNA"/>
</dbReference>
<organism evidence="2 3">
    <name type="scientific">Dentiscutata erythropus</name>
    <dbReference type="NCBI Taxonomy" id="1348616"/>
    <lineage>
        <taxon>Eukaryota</taxon>
        <taxon>Fungi</taxon>
        <taxon>Fungi incertae sedis</taxon>
        <taxon>Mucoromycota</taxon>
        <taxon>Glomeromycotina</taxon>
        <taxon>Glomeromycetes</taxon>
        <taxon>Diversisporales</taxon>
        <taxon>Gigasporaceae</taxon>
        <taxon>Dentiscutata</taxon>
    </lineage>
</organism>
<sequence length="107" mass="12101">VINTLGVIAGIYGGLFALYTFLFGDVLIRPWGFVHYGCCGLRKKTAKSLLPLIDNSLINNKDSIQMRLENLGKLSMEERVETLEKFILLFKDNFFDISLLNSIAKKD</sequence>
<accession>A0A9N9P9P5</accession>
<evidence type="ECO:0000313" key="2">
    <source>
        <dbReference type="EMBL" id="CAG8800076.1"/>
    </source>
</evidence>
<evidence type="ECO:0000256" key="1">
    <source>
        <dbReference type="SAM" id="Phobius"/>
    </source>
</evidence>
<proteinExistence type="predicted"/>
<gene>
    <name evidence="2" type="ORF">DERYTH_LOCUS23192</name>
</gene>
<keyword evidence="1" id="KW-0472">Membrane</keyword>
<evidence type="ECO:0000313" key="3">
    <source>
        <dbReference type="Proteomes" id="UP000789405"/>
    </source>
</evidence>
<dbReference type="OrthoDB" id="2339353at2759"/>
<name>A0A9N9P9P5_9GLOM</name>
<reference evidence="2" key="1">
    <citation type="submission" date="2021-06" db="EMBL/GenBank/DDBJ databases">
        <authorList>
            <person name="Kallberg Y."/>
            <person name="Tangrot J."/>
            <person name="Rosling A."/>
        </authorList>
    </citation>
    <scope>NUCLEOTIDE SEQUENCE</scope>
    <source>
        <strain evidence="2">MA453B</strain>
    </source>
</reference>